<feature type="non-terminal residue" evidence="1">
    <location>
        <position position="35"/>
    </location>
</feature>
<name>A0A392M4G8_9FABA</name>
<evidence type="ECO:0000313" key="2">
    <source>
        <dbReference type="Proteomes" id="UP000265520"/>
    </source>
</evidence>
<protein>
    <submittedName>
        <fullName evidence="1">Uncharacterized protein</fullName>
    </submittedName>
</protein>
<keyword evidence="2" id="KW-1185">Reference proteome</keyword>
<dbReference type="Proteomes" id="UP000265520">
    <property type="component" value="Unassembled WGS sequence"/>
</dbReference>
<dbReference type="AlphaFoldDB" id="A0A392M4G8"/>
<proteinExistence type="predicted"/>
<organism evidence="1 2">
    <name type="scientific">Trifolium medium</name>
    <dbReference type="NCBI Taxonomy" id="97028"/>
    <lineage>
        <taxon>Eukaryota</taxon>
        <taxon>Viridiplantae</taxon>
        <taxon>Streptophyta</taxon>
        <taxon>Embryophyta</taxon>
        <taxon>Tracheophyta</taxon>
        <taxon>Spermatophyta</taxon>
        <taxon>Magnoliopsida</taxon>
        <taxon>eudicotyledons</taxon>
        <taxon>Gunneridae</taxon>
        <taxon>Pentapetalae</taxon>
        <taxon>rosids</taxon>
        <taxon>fabids</taxon>
        <taxon>Fabales</taxon>
        <taxon>Fabaceae</taxon>
        <taxon>Papilionoideae</taxon>
        <taxon>50 kb inversion clade</taxon>
        <taxon>NPAAA clade</taxon>
        <taxon>Hologalegina</taxon>
        <taxon>IRL clade</taxon>
        <taxon>Trifolieae</taxon>
        <taxon>Trifolium</taxon>
    </lineage>
</organism>
<accession>A0A392M4G8</accession>
<comment type="caution">
    <text evidence="1">The sequence shown here is derived from an EMBL/GenBank/DDBJ whole genome shotgun (WGS) entry which is preliminary data.</text>
</comment>
<reference evidence="1 2" key="1">
    <citation type="journal article" date="2018" name="Front. Plant Sci.">
        <title>Red Clover (Trifolium pratense) and Zigzag Clover (T. medium) - A Picture of Genomic Similarities and Differences.</title>
        <authorList>
            <person name="Dluhosova J."/>
            <person name="Istvanek J."/>
            <person name="Nedelnik J."/>
            <person name="Repkova J."/>
        </authorList>
    </citation>
    <scope>NUCLEOTIDE SEQUENCE [LARGE SCALE GENOMIC DNA]</scope>
    <source>
        <strain evidence="2">cv. 10/8</strain>
        <tissue evidence="1">Leaf</tissue>
    </source>
</reference>
<gene>
    <name evidence="1" type="ORF">A2U01_0003094</name>
</gene>
<evidence type="ECO:0000313" key="1">
    <source>
        <dbReference type="EMBL" id="MCH82292.1"/>
    </source>
</evidence>
<dbReference type="EMBL" id="LXQA010003469">
    <property type="protein sequence ID" value="MCH82292.1"/>
    <property type="molecule type" value="Genomic_DNA"/>
</dbReference>
<sequence length="35" mass="3873">MAKAMMFSPRPECPLYAGKFLSSTFAVLLPQLLGR</sequence>